<protein>
    <submittedName>
        <fullName evidence="1">Uncharacterized protein</fullName>
    </submittedName>
</protein>
<evidence type="ECO:0000313" key="1">
    <source>
        <dbReference type="EMBL" id="POI20836.1"/>
    </source>
</evidence>
<dbReference type="Proteomes" id="UP000237246">
    <property type="component" value="Unassembled WGS sequence"/>
</dbReference>
<keyword evidence="2" id="KW-1185">Reference proteome</keyword>
<organism evidence="1 2">
    <name type="scientific">Bambusicola thoracicus</name>
    <name type="common">Chinese bamboo-partridge</name>
    <name type="synonym">Perdix thoracica</name>
    <dbReference type="NCBI Taxonomy" id="9083"/>
    <lineage>
        <taxon>Eukaryota</taxon>
        <taxon>Metazoa</taxon>
        <taxon>Chordata</taxon>
        <taxon>Craniata</taxon>
        <taxon>Vertebrata</taxon>
        <taxon>Euteleostomi</taxon>
        <taxon>Archelosauria</taxon>
        <taxon>Archosauria</taxon>
        <taxon>Dinosauria</taxon>
        <taxon>Saurischia</taxon>
        <taxon>Theropoda</taxon>
        <taxon>Coelurosauria</taxon>
        <taxon>Aves</taxon>
        <taxon>Neognathae</taxon>
        <taxon>Galloanserae</taxon>
        <taxon>Galliformes</taxon>
        <taxon>Phasianidae</taxon>
        <taxon>Perdicinae</taxon>
        <taxon>Bambusicola</taxon>
    </lineage>
</organism>
<evidence type="ECO:0000313" key="2">
    <source>
        <dbReference type="Proteomes" id="UP000237246"/>
    </source>
</evidence>
<gene>
    <name evidence="1" type="ORF">CIB84_015418</name>
</gene>
<comment type="caution">
    <text evidence="1">The sequence shown here is derived from an EMBL/GenBank/DDBJ whole genome shotgun (WGS) entry which is preliminary data.</text>
</comment>
<reference evidence="1 2" key="1">
    <citation type="submission" date="2018-01" db="EMBL/GenBank/DDBJ databases">
        <title>Comparison of the Chinese Bamboo Partridge and Red Junglefowl genome sequences highlights the importance of demography in genome evolution.</title>
        <authorList>
            <person name="Tiley G.P."/>
            <person name="Kimball R.T."/>
            <person name="Braun E.L."/>
            <person name="Burleigh J.G."/>
        </authorList>
    </citation>
    <scope>NUCLEOTIDE SEQUENCE [LARGE SCALE GENOMIC DNA]</scope>
    <source>
        <strain evidence="1">RTK389</strain>
        <tissue evidence="1">Blood</tissue>
    </source>
</reference>
<sequence>MTEELKSDILSAFPLLQ</sequence>
<feature type="non-terminal residue" evidence="1">
    <location>
        <position position="17"/>
    </location>
</feature>
<dbReference type="AlphaFoldDB" id="A0A2P4S9P3"/>
<accession>A0A2P4S9P3</accession>
<proteinExistence type="predicted"/>
<dbReference type="EMBL" id="PPHD01077357">
    <property type="protein sequence ID" value="POI20836.1"/>
    <property type="molecule type" value="Genomic_DNA"/>
</dbReference>
<name>A0A2P4S9P3_BAMTH</name>